<dbReference type="GO" id="GO:0016020">
    <property type="term" value="C:membrane"/>
    <property type="evidence" value="ECO:0007669"/>
    <property type="project" value="UniProtKB-SubCell"/>
</dbReference>
<keyword evidence="6" id="KW-1185">Reference proteome</keyword>
<evidence type="ECO:0000313" key="5">
    <source>
        <dbReference type="EMBL" id="KAF9446689.1"/>
    </source>
</evidence>
<dbReference type="Proteomes" id="UP000807342">
    <property type="component" value="Unassembled WGS sequence"/>
</dbReference>
<sequence length="156" mass="17354">MFSSVNLSSPLSLYSIPVVWFTAFYPNAWKFSTINNTIGYDNVQPRSNTAKFSENKNISPRLAAKVQRMEGAHLNGNEAFPLWTAAILAANIAGLDNALMNKVSLAYIGLRVLFNQVYINQETVGTSWFRTAVFFASNLMPMTLLIRAAQKLAAER</sequence>
<reference evidence="5" key="1">
    <citation type="submission" date="2020-11" db="EMBL/GenBank/DDBJ databases">
        <authorList>
            <consortium name="DOE Joint Genome Institute"/>
            <person name="Ahrendt S."/>
            <person name="Riley R."/>
            <person name="Andreopoulos W."/>
            <person name="Labutti K."/>
            <person name="Pangilinan J."/>
            <person name="Ruiz-Duenas F.J."/>
            <person name="Barrasa J.M."/>
            <person name="Sanchez-Garcia M."/>
            <person name="Camarero S."/>
            <person name="Miyauchi S."/>
            <person name="Serrano A."/>
            <person name="Linde D."/>
            <person name="Babiker R."/>
            <person name="Drula E."/>
            <person name="Ayuso-Fernandez I."/>
            <person name="Pacheco R."/>
            <person name="Padilla G."/>
            <person name="Ferreira P."/>
            <person name="Barriuso J."/>
            <person name="Kellner H."/>
            <person name="Castanera R."/>
            <person name="Alfaro M."/>
            <person name="Ramirez L."/>
            <person name="Pisabarro A.G."/>
            <person name="Kuo A."/>
            <person name="Tritt A."/>
            <person name="Lipzen A."/>
            <person name="He G."/>
            <person name="Yan M."/>
            <person name="Ng V."/>
            <person name="Cullen D."/>
            <person name="Martin F."/>
            <person name="Rosso M.-N."/>
            <person name="Henrissat B."/>
            <person name="Hibbett D."/>
            <person name="Martinez A.T."/>
            <person name="Grigoriev I.V."/>
        </authorList>
    </citation>
    <scope>NUCLEOTIDE SEQUENCE</scope>
    <source>
        <strain evidence="5">MF-IS2</strain>
    </source>
</reference>
<protein>
    <submittedName>
        <fullName evidence="5">Uncharacterized protein</fullName>
    </submittedName>
</protein>
<evidence type="ECO:0000313" key="6">
    <source>
        <dbReference type="Proteomes" id="UP000807342"/>
    </source>
</evidence>
<dbReference type="InterPro" id="IPR023352">
    <property type="entry name" value="MAPEG-like_dom_sf"/>
</dbReference>
<dbReference type="Gene3D" id="1.20.120.550">
    <property type="entry name" value="Membrane associated eicosanoid/glutathione metabolism-like domain"/>
    <property type="match status" value="1"/>
</dbReference>
<name>A0A9P5X8Y6_9AGAR</name>
<dbReference type="SUPFAM" id="SSF161084">
    <property type="entry name" value="MAPEG domain-like"/>
    <property type="match status" value="1"/>
</dbReference>
<evidence type="ECO:0000256" key="2">
    <source>
        <dbReference type="ARBA" id="ARBA00022692"/>
    </source>
</evidence>
<dbReference type="AlphaFoldDB" id="A0A9P5X8Y6"/>
<dbReference type="OrthoDB" id="2122304at2759"/>
<comment type="caution">
    <text evidence="5">The sequence shown here is derived from an EMBL/GenBank/DDBJ whole genome shotgun (WGS) entry which is preliminary data.</text>
</comment>
<organism evidence="5 6">
    <name type="scientific">Macrolepiota fuliginosa MF-IS2</name>
    <dbReference type="NCBI Taxonomy" id="1400762"/>
    <lineage>
        <taxon>Eukaryota</taxon>
        <taxon>Fungi</taxon>
        <taxon>Dikarya</taxon>
        <taxon>Basidiomycota</taxon>
        <taxon>Agaricomycotina</taxon>
        <taxon>Agaricomycetes</taxon>
        <taxon>Agaricomycetidae</taxon>
        <taxon>Agaricales</taxon>
        <taxon>Agaricineae</taxon>
        <taxon>Agaricaceae</taxon>
        <taxon>Macrolepiota</taxon>
    </lineage>
</organism>
<dbReference type="EMBL" id="MU151233">
    <property type="protein sequence ID" value="KAF9446689.1"/>
    <property type="molecule type" value="Genomic_DNA"/>
</dbReference>
<evidence type="ECO:0000256" key="4">
    <source>
        <dbReference type="ARBA" id="ARBA00023136"/>
    </source>
</evidence>
<gene>
    <name evidence="5" type="ORF">P691DRAFT_732772</name>
</gene>
<evidence type="ECO:0000256" key="1">
    <source>
        <dbReference type="ARBA" id="ARBA00004370"/>
    </source>
</evidence>
<dbReference type="Pfam" id="PF01124">
    <property type="entry name" value="MAPEG"/>
    <property type="match status" value="1"/>
</dbReference>
<keyword evidence="3" id="KW-1133">Transmembrane helix</keyword>
<comment type="subcellular location">
    <subcellularLocation>
        <location evidence="1">Membrane</location>
    </subcellularLocation>
</comment>
<accession>A0A9P5X8Y6</accession>
<keyword evidence="2" id="KW-0812">Transmembrane</keyword>
<dbReference type="InterPro" id="IPR001129">
    <property type="entry name" value="Membr-assoc_MAPEG"/>
</dbReference>
<dbReference type="PANTHER" id="PTHR35371">
    <property type="entry name" value="INNER MEMBRANE PROTEIN"/>
    <property type="match status" value="1"/>
</dbReference>
<proteinExistence type="predicted"/>
<dbReference type="PANTHER" id="PTHR35371:SF1">
    <property type="entry name" value="BLR7753 PROTEIN"/>
    <property type="match status" value="1"/>
</dbReference>
<keyword evidence="4" id="KW-0472">Membrane</keyword>
<evidence type="ECO:0000256" key="3">
    <source>
        <dbReference type="ARBA" id="ARBA00022989"/>
    </source>
</evidence>